<dbReference type="AlphaFoldDB" id="A0A7R8ZNU4"/>
<accession>A0A7R8ZNU4</accession>
<name>A0A7R8ZNU4_9CRUS</name>
<reference evidence="1" key="1">
    <citation type="submission" date="2020-11" db="EMBL/GenBank/DDBJ databases">
        <authorList>
            <person name="Tran Van P."/>
        </authorList>
    </citation>
    <scope>NUCLEOTIDE SEQUENCE</scope>
</reference>
<gene>
    <name evidence="1" type="ORF">CTOB1V02_LOCUS9368</name>
</gene>
<evidence type="ECO:0000313" key="1">
    <source>
        <dbReference type="EMBL" id="CAD7231521.1"/>
    </source>
</evidence>
<dbReference type="EMBL" id="OB663596">
    <property type="protein sequence ID" value="CAD7231521.1"/>
    <property type="molecule type" value="Genomic_DNA"/>
</dbReference>
<proteinExistence type="predicted"/>
<sequence length="121" mass="14518">MDDVEEFLDRAGTEGFPRVLQFLNSLEREFEEYNKTKDFFEMGIIWTTPCAIIYEMMSVLTKLEVDMDYILEQYQNSPEFLQLYRIQLELIREQEKLDEIVDQWIDSSSEDSNDSGVLFRY</sequence>
<organism evidence="1">
    <name type="scientific">Cyprideis torosa</name>
    <dbReference type="NCBI Taxonomy" id="163714"/>
    <lineage>
        <taxon>Eukaryota</taxon>
        <taxon>Metazoa</taxon>
        <taxon>Ecdysozoa</taxon>
        <taxon>Arthropoda</taxon>
        <taxon>Crustacea</taxon>
        <taxon>Oligostraca</taxon>
        <taxon>Ostracoda</taxon>
        <taxon>Podocopa</taxon>
        <taxon>Podocopida</taxon>
        <taxon>Cytherocopina</taxon>
        <taxon>Cytheroidea</taxon>
        <taxon>Cytherideidae</taxon>
        <taxon>Cyprideis</taxon>
    </lineage>
</organism>
<protein>
    <submittedName>
        <fullName evidence="1">Uncharacterized protein</fullName>
    </submittedName>
</protein>